<comment type="catalytic activity">
    <reaction evidence="18 19">
        <text>tRNA(Lys) + L-lysine + ATP = L-lysyl-tRNA(Lys) + AMP + diphosphate</text>
        <dbReference type="Rhea" id="RHEA:20792"/>
        <dbReference type="Rhea" id="RHEA-COMP:9696"/>
        <dbReference type="Rhea" id="RHEA-COMP:9697"/>
        <dbReference type="ChEBI" id="CHEBI:30616"/>
        <dbReference type="ChEBI" id="CHEBI:32551"/>
        <dbReference type="ChEBI" id="CHEBI:33019"/>
        <dbReference type="ChEBI" id="CHEBI:78442"/>
        <dbReference type="ChEBI" id="CHEBI:78529"/>
        <dbReference type="ChEBI" id="CHEBI:456215"/>
        <dbReference type="EC" id="6.1.1.6"/>
    </reaction>
</comment>
<dbReference type="Gene3D" id="2.40.50.140">
    <property type="entry name" value="Nucleic acid-binding proteins"/>
    <property type="match status" value="1"/>
</dbReference>
<feature type="domain" description="Aminoacyl-transfer RNA synthetases class-II family profile" evidence="21">
    <location>
        <begin position="809"/>
        <end position="1118"/>
    </location>
</feature>
<evidence type="ECO:0000256" key="11">
    <source>
        <dbReference type="ARBA" id="ARBA00022989"/>
    </source>
</evidence>
<keyword evidence="12" id="KW-0443">Lipid metabolism</keyword>
<keyword evidence="13 19" id="KW-0030">Aminoacyl-tRNA synthetase</keyword>
<dbReference type="NCBIfam" id="NF002821">
    <property type="entry name" value="PRK02983.1"/>
    <property type="match status" value="1"/>
</dbReference>
<evidence type="ECO:0000256" key="12">
    <source>
        <dbReference type="ARBA" id="ARBA00023098"/>
    </source>
</evidence>
<evidence type="ECO:0000256" key="5">
    <source>
        <dbReference type="ARBA" id="ARBA00022598"/>
    </source>
</evidence>
<name>A0A4R7TF76_9ACTN</name>
<protein>
    <recommendedName>
        <fullName evidence="19">Lysine--tRNA ligase</fullName>
        <ecNumber evidence="19">6.1.1.6</ecNumber>
    </recommendedName>
    <alternativeName>
        <fullName evidence="19">Lysyl-tRNA synthetase</fullName>
        <shortName evidence="19">LysRS</shortName>
    </alternativeName>
</protein>
<dbReference type="PROSITE" id="PS50862">
    <property type="entry name" value="AA_TRNA_LIGASE_II"/>
    <property type="match status" value="1"/>
</dbReference>
<comment type="cofactor">
    <cofactor evidence="19">
        <name>Mg(2+)</name>
        <dbReference type="ChEBI" id="CHEBI:18420"/>
    </cofactor>
    <text evidence="19">Binds 3 Mg(2+) ions per subunit.</text>
</comment>
<comment type="similarity">
    <text evidence="19">Belongs to the class-II aminoacyl-tRNA synthetase family.</text>
</comment>
<dbReference type="Proteomes" id="UP000295151">
    <property type="component" value="Unassembled WGS sequence"/>
</dbReference>
<dbReference type="GO" id="GO:0005524">
    <property type="term" value="F:ATP binding"/>
    <property type="evidence" value="ECO:0007669"/>
    <property type="project" value="UniProtKB-UniRule"/>
</dbReference>
<evidence type="ECO:0000313" key="23">
    <source>
        <dbReference type="Proteomes" id="UP000295151"/>
    </source>
</evidence>
<feature type="binding site" evidence="19">
    <location>
        <position position="1031"/>
    </location>
    <ligand>
        <name>Mg(2+)</name>
        <dbReference type="ChEBI" id="CHEBI:18420"/>
        <label>1</label>
    </ligand>
</feature>
<keyword evidence="23" id="KW-1185">Reference proteome</keyword>
<evidence type="ECO:0000256" key="10">
    <source>
        <dbReference type="ARBA" id="ARBA00022840"/>
    </source>
</evidence>
<keyword evidence="14" id="KW-0046">Antibiotic resistance</keyword>
<dbReference type="InterPro" id="IPR044136">
    <property type="entry name" value="Lys-tRNA-ligase_II_N"/>
</dbReference>
<keyword evidence="15" id="KW-0511">Multifunctional enzyme</keyword>
<dbReference type="SUPFAM" id="SSF55681">
    <property type="entry name" value="Class II aaRS and biotin synthetases"/>
    <property type="match status" value="1"/>
</dbReference>
<gene>
    <name evidence="19" type="primary">lysS</name>
    <name evidence="22" type="ORF">EV138_4050</name>
</gene>
<dbReference type="InterPro" id="IPR031553">
    <property type="entry name" value="tRNA-synt_2_TM"/>
</dbReference>
<evidence type="ECO:0000256" key="3">
    <source>
        <dbReference type="ARBA" id="ARBA00009968"/>
    </source>
</evidence>
<dbReference type="AlphaFoldDB" id="A0A4R7TF76"/>
<evidence type="ECO:0000256" key="17">
    <source>
        <dbReference type="ARBA" id="ARBA00047540"/>
    </source>
</evidence>
<dbReference type="OrthoDB" id="9801152at2"/>
<dbReference type="NCBIfam" id="TIGR00499">
    <property type="entry name" value="lysS_bact"/>
    <property type="match status" value="1"/>
</dbReference>
<sequence length="1122" mass="123925">MISQVSSEQVIPKWQQRAAVWVGRAVLFAAVCSFIAVPVHLFAPDVVADVEDVIEFFGIPAGHTFLSAVYLAVVGSALRRGKRAALLWVLFVFEGLWLLGRIAAVGFLSVLIANPNDPDLKTPEFEKLGVGDLEWSVASLVVTLGMIWLLWRIRGAFPARLAPGTRRLAVGVLITGLLISIAVSITLTQVFPHTLHGQKQKVGWAIFAALGQSRTTMGGDRSGHNWVGLTVGFLSALSLVIAFAIFLRSVRRVRYLSQAEELEVRRLLLQYGERDSLGYFATRRDKAVIFSPDNNAAIAYRVVNGVSLASGDPLGDPVAWPAAIQRWLAEARVYGWSPAVLSASEEAAHAYVDAGLRALAMGDEAIIDVADFSLEGRTMRPVRQAVTRAQRAGYHAEVRRHGDLSPDALQEYVRLAEKWRGAQTERGFSMALGRLGDPADARCVMVIARDSEGAVRGLLSFVPWGVRGVSLDLMRRDPESVNGLMEFMVTALVDACSDLGVHHISLNFAMFREIFSDAERVGAGPVLRLTNALLTAASRFWQLESLYQSNEKYLPRWSPRLICYSRGASLAQVLLAAGTAEGFLPAPRPWTRVDTVETAERHAIRAADGGRFNAAVREQEHELLRPVLPDRRLTEQERIRRTKLAELVAAGIEPYPVSVPRTETLERIREVNDHLPADHHTGHQVSVTGRVTRMRNHGGLAFAQLQDGLAELQVMLTVEACGPEALRLWRRLVDIGDHVSVTGEVVTSRRGELSIEATGWVMAAKCLHPLPDKRKGFTDPEARVRQRHLDLVMNPDSLRMMRHRSTAVRALRNGFETRGFIEVETPMLQAVHGGANARPFITHINAYDTELFLRIAPELFLKRLSVGGMGKIFELNRNFRNEGADATHNPEFTSVEAYQPYADYHTMRELTRELLIETATAVFGKPVVKRPDGELDISGDWPVISVHDAVSRATGVQIDSGTSCERLRELCGELGVHVAFDLSPGELVLELYDELVEPATTMPTFYTDFPLETSPLTRTHRSDPRLAERWDLVAFGAEIGTAYSELVDPVEQRRRLTEQSLKAAAGDPEAMSLDEDFLSALEYAMPPTGGLGIGVDRVMMMLTGQNIRATLAFPFVRPAPRL</sequence>
<keyword evidence="19" id="KW-0963">Cytoplasm</keyword>
<dbReference type="InterPro" id="IPR018149">
    <property type="entry name" value="Lys-tRNA-synth_II_C"/>
</dbReference>
<evidence type="ECO:0000256" key="15">
    <source>
        <dbReference type="ARBA" id="ARBA00023268"/>
    </source>
</evidence>
<dbReference type="GO" id="GO:0046677">
    <property type="term" value="P:response to antibiotic"/>
    <property type="evidence" value="ECO:0007669"/>
    <property type="project" value="UniProtKB-KW"/>
</dbReference>
<feature type="binding site" evidence="19">
    <location>
        <position position="1038"/>
    </location>
    <ligand>
        <name>Mg(2+)</name>
        <dbReference type="ChEBI" id="CHEBI:18420"/>
        <label>2</label>
    </ligand>
</feature>
<feature type="transmembrane region" description="Helical" evidence="20">
    <location>
        <begin position="53"/>
        <end position="73"/>
    </location>
</feature>
<dbReference type="InterPro" id="IPR002313">
    <property type="entry name" value="Lys-tRNA-ligase_II"/>
</dbReference>
<dbReference type="Pfam" id="PF00152">
    <property type="entry name" value="tRNA-synt_2"/>
    <property type="match status" value="1"/>
</dbReference>
<evidence type="ECO:0000313" key="22">
    <source>
        <dbReference type="EMBL" id="TDU90459.1"/>
    </source>
</evidence>
<keyword evidence="10 19" id="KW-0067">ATP-binding</keyword>
<keyword evidence="5 19" id="KW-0436">Ligase</keyword>
<keyword evidence="11 20" id="KW-1133">Transmembrane helix</keyword>
<dbReference type="HAMAP" id="MF_00252">
    <property type="entry name" value="Lys_tRNA_synth_class2"/>
    <property type="match status" value="1"/>
</dbReference>
<keyword evidence="6" id="KW-0808">Transferase</keyword>
<dbReference type="InterPro" id="IPR012340">
    <property type="entry name" value="NA-bd_OB-fold"/>
</dbReference>
<keyword evidence="7 20" id="KW-0812">Transmembrane</keyword>
<evidence type="ECO:0000256" key="19">
    <source>
        <dbReference type="HAMAP-Rule" id="MF_00252"/>
    </source>
</evidence>
<proteinExistence type="inferred from homology"/>
<dbReference type="EC" id="6.1.1.6" evidence="19"/>
<dbReference type="SUPFAM" id="SSF50249">
    <property type="entry name" value="Nucleic acid-binding proteins"/>
    <property type="match status" value="1"/>
</dbReference>
<feature type="transmembrane region" description="Helical" evidence="20">
    <location>
        <begin position="133"/>
        <end position="151"/>
    </location>
</feature>
<keyword evidence="4" id="KW-1003">Cell membrane</keyword>
<dbReference type="InterPro" id="IPR024320">
    <property type="entry name" value="LPG_synthase_C"/>
</dbReference>
<dbReference type="GO" id="GO:0006430">
    <property type="term" value="P:lysyl-tRNA aminoacylation"/>
    <property type="evidence" value="ECO:0007669"/>
    <property type="project" value="UniProtKB-UniRule"/>
</dbReference>
<feature type="transmembrane region" description="Helical" evidence="20">
    <location>
        <begin position="226"/>
        <end position="247"/>
    </location>
</feature>
<comment type="subunit">
    <text evidence="19">Homodimer.</text>
</comment>
<evidence type="ECO:0000256" key="8">
    <source>
        <dbReference type="ARBA" id="ARBA00022723"/>
    </source>
</evidence>
<keyword evidence="19" id="KW-0460">Magnesium</keyword>
<feature type="transmembrane region" description="Helical" evidence="20">
    <location>
        <begin position="172"/>
        <end position="191"/>
    </location>
</feature>
<evidence type="ECO:0000256" key="1">
    <source>
        <dbReference type="ARBA" id="ARBA00004651"/>
    </source>
</evidence>
<dbReference type="Pfam" id="PF16995">
    <property type="entry name" value="tRNA-synt_2_TM"/>
    <property type="match status" value="1"/>
</dbReference>
<evidence type="ECO:0000256" key="13">
    <source>
        <dbReference type="ARBA" id="ARBA00023146"/>
    </source>
</evidence>
<evidence type="ECO:0000256" key="2">
    <source>
        <dbReference type="ARBA" id="ARBA00005270"/>
    </source>
</evidence>
<dbReference type="InterPro" id="IPR006195">
    <property type="entry name" value="aa-tRNA-synth_II"/>
</dbReference>
<keyword evidence="9 19" id="KW-0547">Nucleotide-binding</keyword>
<dbReference type="GO" id="GO:0000049">
    <property type="term" value="F:tRNA binding"/>
    <property type="evidence" value="ECO:0007669"/>
    <property type="project" value="TreeGrafter"/>
</dbReference>
<comment type="catalytic activity">
    <reaction evidence="17">
        <text>L-lysyl-tRNA(Lys) + a 1,2-diacyl-sn-glycero-3-phospho-(1'-sn-glycerol) = a 1,2-diacyl-sn-glycero-3-phospho-1'-(3'-O-L-lysyl)-sn-glycerol + tRNA(Lys)</text>
        <dbReference type="Rhea" id="RHEA:10668"/>
        <dbReference type="Rhea" id="RHEA-COMP:9696"/>
        <dbReference type="Rhea" id="RHEA-COMP:9697"/>
        <dbReference type="ChEBI" id="CHEBI:64716"/>
        <dbReference type="ChEBI" id="CHEBI:75792"/>
        <dbReference type="ChEBI" id="CHEBI:78442"/>
        <dbReference type="ChEBI" id="CHEBI:78529"/>
        <dbReference type="EC" id="2.3.2.3"/>
    </reaction>
</comment>
<feature type="binding site" evidence="19">
    <location>
        <position position="1038"/>
    </location>
    <ligand>
        <name>Mg(2+)</name>
        <dbReference type="ChEBI" id="CHEBI:18420"/>
        <label>1</label>
    </ligand>
</feature>
<evidence type="ECO:0000256" key="9">
    <source>
        <dbReference type="ARBA" id="ARBA00022741"/>
    </source>
</evidence>
<comment type="similarity">
    <text evidence="2">In the N-terminal section; belongs to the LPG synthetase family.</text>
</comment>
<feature type="transmembrane region" description="Helical" evidence="20">
    <location>
        <begin position="21"/>
        <end position="41"/>
    </location>
</feature>
<dbReference type="GO" id="GO:0004824">
    <property type="term" value="F:lysine-tRNA ligase activity"/>
    <property type="evidence" value="ECO:0007669"/>
    <property type="project" value="UniProtKB-UniRule"/>
</dbReference>
<keyword evidence="8 19" id="KW-0479">Metal-binding</keyword>
<dbReference type="PANTHER" id="PTHR42918">
    <property type="entry name" value="LYSYL-TRNA SYNTHETASE"/>
    <property type="match status" value="1"/>
</dbReference>
<dbReference type="GO" id="GO:0050071">
    <property type="term" value="F:phosphatidylglycerol lysyltransferase activity"/>
    <property type="evidence" value="ECO:0007669"/>
    <property type="project" value="UniProtKB-EC"/>
</dbReference>
<dbReference type="InterPro" id="IPR004365">
    <property type="entry name" value="NA-bd_OB_tRNA"/>
</dbReference>
<dbReference type="GO" id="GO:0005886">
    <property type="term" value="C:plasma membrane"/>
    <property type="evidence" value="ECO:0007669"/>
    <property type="project" value="UniProtKB-SubCell"/>
</dbReference>
<comment type="subcellular location">
    <subcellularLocation>
        <location evidence="1">Cell membrane</location>
        <topology evidence="1">Multi-pass membrane protein</topology>
    </subcellularLocation>
    <subcellularLocation>
        <location evidence="19">Cytoplasm</location>
    </subcellularLocation>
</comment>
<comment type="function">
    <text evidence="16">Catalyzes the production of L-lysyl-tRNA(Lys)transfer and the transfer of a lysyl group from L-lysyl-tRNA(Lys) to membrane-bound phosphatidylglycerol (PG), which produces lysylphosphatidylglycerol (LPG), one of the components of the bacterial membrane with a positive net charge. LPG synthesis contributes to the resistance to cationic antimicrobial peptides (CAMPs) and likely protects M.tuberculosis against the CAMPs produced by competiting microorganisms (bacteriocins). In fact, the modification of anionic phosphatidylglycerol with positively charged L-lysine results in repulsion of the peptides.</text>
</comment>
<dbReference type="InterPro" id="IPR045864">
    <property type="entry name" value="aa-tRNA-synth_II/BPL/LPL"/>
</dbReference>
<dbReference type="EMBL" id="SOCE01000001">
    <property type="protein sequence ID" value="TDU90459.1"/>
    <property type="molecule type" value="Genomic_DNA"/>
</dbReference>
<dbReference type="InterPro" id="IPR004364">
    <property type="entry name" value="Aa-tRNA-synt_II"/>
</dbReference>
<evidence type="ECO:0000256" key="7">
    <source>
        <dbReference type="ARBA" id="ARBA00022692"/>
    </source>
</evidence>
<feature type="transmembrane region" description="Helical" evidence="20">
    <location>
        <begin position="85"/>
        <end position="113"/>
    </location>
</feature>
<accession>A0A4R7TF76</accession>
<comment type="caution">
    <text evidence="22">The sequence shown here is derived from an EMBL/GenBank/DDBJ whole genome shotgun (WGS) entry which is preliminary data.</text>
</comment>
<dbReference type="CDD" id="cd04322">
    <property type="entry name" value="LysRS_N"/>
    <property type="match status" value="1"/>
</dbReference>
<evidence type="ECO:0000256" key="14">
    <source>
        <dbReference type="ARBA" id="ARBA00023251"/>
    </source>
</evidence>
<evidence type="ECO:0000256" key="18">
    <source>
        <dbReference type="ARBA" id="ARBA00048573"/>
    </source>
</evidence>
<dbReference type="Gene3D" id="3.30.930.10">
    <property type="entry name" value="Bira Bifunctional Protein, Domain 2"/>
    <property type="match status" value="1"/>
</dbReference>
<keyword evidence="20" id="KW-0472">Membrane</keyword>
<comment type="similarity">
    <text evidence="3">In the C-terminal section; belongs to the class-II aminoacyl-tRNA synthetase family.</text>
</comment>
<evidence type="ECO:0000256" key="16">
    <source>
        <dbReference type="ARBA" id="ARBA00024681"/>
    </source>
</evidence>
<organism evidence="22 23">
    <name type="scientific">Kribbella voronezhensis</name>
    <dbReference type="NCBI Taxonomy" id="2512212"/>
    <lineage>
        <taxon>Bacteria</taxon>
        <taxon>Bacillati</taxon>
        <taxon>Actinomycetota</taxon>
        <taxon>Actinomycetes</taxon>
        <taxon>Propionibacteriales</taxon>
        <taxon>Kribbellaceae</taxon>
        <taxon>Kribbella</taxon>
    </lineage>
</organism>
<evidence type="ECO:0000256" key="20">
    <source>
        <dbReference type="SAM" id="Phobius"/>
    </source>
</evidence>
<dbReference type="GO" id="GO:0000287">
    <property type="term" value="F:magnesium ion binding"/>
    <property type="evidence" value="ECO:0007669"/>
    <property type="project" value="UniProtKB-UniRule"/>
</dbReference>
<keyword evidence="19" id="KW-0648">Protein biosynthesis</keyword>
<dbReference type="GO" id="GO:0005829">
    <property type="term" value="C:cytosol"/>
    <property type="evidence" value="ECO:0007669"/>
    <property type="project" value="TreeGrafter"/>
</dbReference>
<dbReference type="NCBIfam" id="NF001756">
    <property type="entry name" value="PRK00484.1"/>
    <property type="match status" value="1"/>
</dbReference>
<dbReference type="PRINTS" id="PR00982">
    <property type="entry name" value="TRNASYNTHLYS"/>
</dbReference>
<reference evidence="22 23" key="1">
    <citation type="submission" date="2019-03" db="EMBL/GenBank/DDBJ databases">
        <title>Genomic Encyclopedia of Type Strains, Phase III (KMG-III): the genomes of soil and plant-associated and newly described type strains.</title>
        <authorList>
            <person name="Whitman W."/>
        </authorList>
    </citation>
    <scope>NUCLEOTIDE SEQUENCE [LARGE SCALE GENOMIC DNA]</scope>
    <source>
        <strain evidence="22 23">VKM Ac-2575</strain>
    </source>
</reference>
<dbReference type="Pfam" id="PF09924">
    <property type="entry name" value="LPG_synthase_C"/>
    <property type="match status" value="1"/>
</dbReference>
<evidence type="ECO:0000259" key="21">
    <source>
        <dbReference type="PROSITE" id="PS50862"/>
    </source>
</evidence>
<dbReference type="GO" id="GO:0006629">
    <property type="term" value="P:lipid metabolic process"/>
    <property type="evidence" value="ECO:0007669"/>
    <property type="project" value="UniProtKB-KW"/>
</dbReference>
<dbReference type="PANTHER" id="PTHR42918:SF15">
    <property type="entry name" value="LYSINE--TRNA LIGASE, CHLOROPLASTIC_MITOCHONDRIAL"/>
    <property type="match status" value="1"/>
</dbReference>
<evidence type="ECO:0000256" key="6">
    <source>
        <dbReference type="ARBA" id="ARBA00022679"/>
    </source>
</evidence>
<evidence type="ECO:0000256" key="4">
    <source>
        <dbReference type="ARBA" id="ARBA00022475"/>
    </source>
</evidence>
<dbReference type="Pfam" id="PF01336">
    <property type="entry name" value="tRNA_anti-codon"/>
    <property type="match status" value="1"/>
</dbReference>